<dbReference type="EMBL" id="FZMO01000079">
    <property type="protein sequence ID" value="SNQ47066.1"/>
    <property type="molecule type" value="Genomic_DNA"/>
</dbReference>
<keyword evidence="2" id="KW-1185">Reference proteome</keyword>
<dbReference type="Proteomes" id="UP000234331">
    <property type="component" value="Unassembled WGS sequence"/>
</dbReference>
<evidence type="ECO:0000313" key="1">
    <source>
        <dbReference type="EMBL" id="SNQ47066.1"/>
    </source>
</evidence>
<gene>
    <name evidence="1" type="ORF">FRACA_170026</name>
</gene>
<proteinExistence type="predicted"/>
<reference evidence="1 2" key="1">
    <citation type="submission" date="2017-06" db="EMBL/GenBank/DDBJ databases">
        <authorList>
            <person name="Kim H.J."/>
            <person name="Triplett B.A."/>
        </authorList>
    </citation>
    <scope>NUCLEOTIDE SEQUENCE [LARGE SCALE GENOMIC DNA]</scope>
    <source>
        <strain evidence="1">FRACA_ARgP5</strain>
    </source>
</reference>
<accession>A0A2I2KN32</accession>
<sequence>MPGRDRTILVCMGVESPRERQNPAAIVLRCRMHRHRRRGPGVTLTFRPLPSRSTCPDCRMVQARDQAEDDAG</sequence>
<dbReference type="AlphaFoldDB" id="A0A2I2KN32"/>
<name>A0A2I2KN32_9ACTN</name>
<protein>
    <submittedName>
        <fullName evidence="1">Uncharacterized protein</fullName>
    </submittedName>
</protein>
<evidence type="ECO:0000313" key="2">
    <source>
        <dbReference type="Proteomes" id="UP000234331"/>
    </source>
</evidence>
<organism evidence="1 2">
    <name type="scientific">Frankia canadensis</name>
    <dbReference type="NCBI Taxonomy" id="1836972"/>
    <lineage>
        <taxon>Bacteria</taxon>
        <taxon>Bacillati</taxon>
        <taxon>Actinomycetota</taxon>
        <taxon>Actinomycetes</taxon>
        <taxon>Frankiales</taxon>
        <taxon>Frankiaceae</taxon>
        <taxon>Frankia</taxon>
    </lineage>
</organism>